<dbReference type="PANTHER" id="PTHR30154:SF34">
    <property type="entry name" value="TRANSCRIPTIONAL REGULATOR AZLB"/>
    <property type="match status" value="1"/>
</dbReference>
<evidence type="ECO:0000256" key="2">
    <source>
        <dbReference type="ARBA" id="ARBA00023125"/>
    </source>
</evidence>
<dbReference type="GO" id="GO:0043200">
    <property type="term" value="P:response to amino acid"/>
    <property type="evidence" value="ECO:0007669"/>
    <property type="project" value="TreeGrafter"/>
</dbReference>
<evidence type="ECO:0000256" key="3">
    <source>
        <dbReference type="ARBA" id="ARBA00023163"/>
    </source>
</evidence>
<dbReference type="OrthoDB" id="9809462at2"/>
<comment type="caution">
    <text evidence="5">The sequence shown here is derived from an EMBL/GenBank/DDBJ whole genome shotgun (WGS) entry which is preliminary data.</text>
</comment>
<keyword evidence="2" id="KW-0238">DNA-binding</keyword>
<dbReference type="AlphaFoldDB" id="A0A0A0CZS4"/>
<evidence type="ECO:0000256" key="1">
    <source>
        <dbReference type="ARBA" id="ARBA00023015"/>
    </source>
</evidence>
<dbReference type="Gene3D" id="1.10.10.10">
    <property type="entry name" value="Winged helix-like DNA-binding domain superfamily/Winged helix DNA-binding domain"/>
    <property type="match status" value="1"/>
</dbReference>
<dbReference type="SUPFAM" id="SSF46785">
    <property type="entry name" value="Winged helix' DNA-binding domain"/>
    <property type="match status" value="1"/>
</dbReference>
<dbReference type="PANTHER" id="PTHR30154">
    <property type="entry name" value="LEUCINE-RESPONSIVE REGULATORY PROTEIN"/>
    <property type="match status" value="1"/>
</dbReference>
<dbReference type="Pfam" id="PF13404">
    <property type="entry name" value="HTH_AsnC-type"/>
    <property type="match status" value="1"/>
</dbReference>
<keyword evidence="1" id="KW-0805">Transcription regulation</keyword>
<name>A0A0A0CZS4_9PROT</name>
<dbReference type="GO" id="GO:0005829">
    <property type="term" value="C:cytosol"/>
    <property type="evidence" value="ECO:0007669"/>
    <property type="project" value="TreeGrafter"/>
</dbReference>
<dbReference type="InterPro" id="IPR036388">
    <property type="entry name" value="WH-like_DNA-bd_sf"/>
</dbReference>
<dbReference type="PROSITE" id="PS50956">
    <property type="entry name" value="HTH_ASNC_2"/>
    <property type="match status" value="1"/>
</dbReference>
<dbReference type="EMBL" id="JANX01000897">
    <property type="protein sequence ID" value="KGM30327.1"/>
    <property type="molecule type" value="Genomic_DNA"/>
</dbReference>
<dbReference type="InterPro" id="IPR000485">
    <property type="entry name" value="AsnC-type_HTH_dom"/>
</dbReference>
<sequence length="145" mass="16051">MDDLDHKLLSLLRADARTPASTLATTLDVSRATVRARIDRLVDTGVIQGFTIVVKAGSQPNPIRAITMVEVEGQAADRVIQRLRGFPEVRALHSTNGRWDIVAEIETATLEEFDQTLRRIRQVQGISQTETSLMLSSIRTRTDAA</sequence>
<evidence type="ECO:0000259" key="4">
    <source>
        <dbReference type="PROSITE" id="PS50956"/>
    </source>
</evidence>
<dbReference type="SUPFAM" id="SSF54909">
    <property type="entry name" value="Dimeric alpha+beta barrel"/>
    <property type="match status" value="1"/>
</dbReference>
<evidence type="ECO:0000313" key="5">
    <source>
        <dbReference type="EMBL" id="KGM30327.1"/>
    </source>
</evidence>
<protein>
    <submittedName>
        <fullName evidence="5">AsnC family transcriptional regulator</fullName>
    </submittedName>
</protein>
<dbReference type="SMART" id="SM00344">
    <property type="entry name" value="HTH_ASNC"/>
    <property type="match status" value="1"/>
</dbReference>
<dbReference type="Pfam" id="PF01037">
    <property type="entry name" value="AsnC_trans_reg"/>
    <property type="match status" value="1"/>
</dbReference>
<dbReference type="PRINTS" id="PR00033">
    <property type="entry name" value="HTHASNC"/>
</dbReference>
<dbReference type="InterPro" id="IPR011008">
    <property type="entry name" value="Dimeric_a/b-barrel"/>
</dbReference>
<keyword evidence="3" id="KW-0804">Transcription</keyword>
<dbReference type="InterPro" id="IPR036390">
    <property type="entry name" value="WH_DNA-bd_sf"/>
</dbReference>
<dbReference type="InterPro" id="IPR019887">
    <property type="entry name" value="Tscrpt_reg_AsnC/Lrp_C"/>
</dbReference>
<evidence type="ECO:0000313" key="6">
    <source>
        <dbReference type="Proteomes" id="UP000029995"/>
    </source>
</evidence>
<gene>
    <name evidence="5" type="ORF">P409_33720</name>
</gene>
<reference evidence="5 6" key="1">
    <citation type="submission" date="2014-01" db="EMBL/GenBank/DDBJ databases">
        <title>Genome sequence determination for a cystic fibrosis isolate, Inquilinus limosus.</title>
        <authorList>
            <person name="Pino M."/>
            <person name="Di Conza J."/>
            <person name="Gutkind G."/>
        </authorList>
    </citation>
    <scope>NUCLEOTIDE SEQUENCE [LARGE SCALE GENOMIC DNA]</scope>
    <source>
        <strain evidence="5 6">MP06</strain>
    </source>
</reference>
<accession>A0A0A0CZS4</accession>
<proteinExistence type="predicted"/>
<dbReference type="Proteomes" id="UP000029995">
    <property type="component" value="Unassembled WGS sequence"/>
</dbReference>
<dbReference type="InterPro" id="IPR019888">
    <property type="entry name" value="Tscrpt_reg_AsnC-like"/>
</dbReference>
<dbReference type="Gene3D" id="3.30.70.920">
    <property type="match status" value="1"/>
</dbReference>
<organism evidence="5 6">
    <name type="scientific">Inquilinus limosus MP06</name>
    <dbReference type="NCBI Taxonomy" id="1398085"/>
    <lineage>
        <taxon>Bacteria</taxon>
        <taxon>Pseudomonadati</taxon>
        <taxon>Pseudomonadota</taxon>
        <taxon>Alphaproteobacteria</taxon>
        <taxon>Rhodospirillales</taxon>
        <taxon>Rhodospirillaceae</taxon>
        <taxon>Inquilinus</taxon>
    </lineage>
</organism>
<feature type="domain" description="HTH asnC-type" evidence="4">
    <location>
        <begin position="1"/>
        <end position="54"/>
    </location>
</feature>
<dbReference type="GO" id="GO:0043565">
    <property type="term" value="F:sequence-specific DNA binding"/>
    <property type="evidence" value="ECO:0007669"/>
    <property type="project" value="InterPro"/>
</dbReference>